<accession>A0ACB8KS98</accession>
<protein>
    <submittedName>
        <fullName evidence="1">Ubinuclein-1</fullName>
    </submittedName>
</protein>
<organism evidence="1 2">
    <name type="scientific">Citrus sinensis</name>
    <name type="common">Sweet orange</name>
    <name type="synonym">Citrus aurantium var. sinensis</name>
    <dbReference type="NCBI Taxonomy" id="2711"/>
    <lineage>
        <taxon>Eukaryota</taxon>
        <taxon>Viridiplantae</taxon>
        <taxon>Streptophyta</taxon>
        <taxon>Embryophyta</taxon>
        <taxon>Tracheophyta</taxon>
        <taxon>Spermatophyta</taxon>
        <taxon>Magnoliopsida</taxon>
        <taxon>eudicotyledons</taxon>
        <taxon>Gunneridae</taxon>
        <taxon>Pentapetalae</taxon>
        <taxon>rosids</taxon>
        <taxon>malvids</taxon>
        <taxon>Sapindales</taxon>
        <taxon>Rutaceae</taxon>
        <taxon>Aurantioideae</taxon>
        <taxon>Citrus</taxon>
    </lineage>
</organism>
<proteinExistence type="predicted"/>
<comment type="caution">
    <text evidence="1">The sequence shown here is derived from an EMBL/GenBank/DDBJ whole genome shotgun (WGS) entry which is preliminary data.</text>
</comment>
<sequence>MVEFPNSNTLESRSSRPGLDLSMEEDRPGSSIGGGESSSSKPTSSFLKSGDRQVFVVELRPGETTYVSWKKLMKDANKANKIPSKSAPDPQPVPRPNIESRVASGQAEENKGKEEPAPNRFSAVIEKIERLYMGKDSSDDEELNDIPDDDQYDTEDSFIDDAELDEYFEVDNSAIKHDGFFVNRGKLERINEPTIMPNQQPKKRRRKDLPKAHNQNDDGRVPNKHAKLTKAATSKSAPLVGKNIPTQNLGLKSGAHCDEVRPQNQLNASGISSKKKSSDHKTTLDPSSIKVSNGDASLSLAEAKDADRLKTGNLQSKSVSNKLKDISGPSDASHQKYHDQNAHIQSKFQSGKLLQNIDDLEPSARQREKNGSHELLDINVSEGKHPLQTTKASHMHRKDGSSVRPKGSMLEKAIRELEKMVAESRPPAIENQEADNSSQAVKRRLPREIKLKLAKVARLAEKDNRFQQIKKEVVEMIKERVPSLESKAYEQQAGASDDFQEIGSEEKGVLKRKYRMDSALEDKICDLYDLYVDGLDEDAGPQIRKLYLELAELWPKGFMDNHGIKRAICRAKERKRELYSRHKDQEKIKRKKMLATKIEEETVRVEASSTTQSQFMKERLVTDSGGHNLALANKPICNTTAAMKIPNPSANAASSLDRLKHEKLKGITINSMDEPKMVDGAITKKKVKRKPEQEMDGTYFHPEKLAGQSNEERHKSHKQSEILPQKLNLQLNTSSNFEQSS</sequence>
<reference evidence="2" key="1">
    <citation type="journal article" date="2023" name="Hortic. Res.">
        <title>A chromosome-level phased genome enabling allele-level studies in sweet orange: a case study on citrus Huanglongbing tolerance.</title>
        <authorList>
            <person name="Wu B."/>
            <person name="Yu Q."/>
            <person name="Deng Z."/>
            <person name="Duan Y."/>
            <person name="Luo F."/>
            <person name="Gmitter F. Jr."/>
        </authorList>
    </citation>
    <scope>NUCLEOTIDE SEQUENCE [LARGE SCALE GENOMIC DNA]</scope>
    <source>
        <strain evidence="2">cv. Valencia</strain>
    </source>
</reference>
<evidence type="ECO:0000313" key="2">
    <source>
        <dbReference type="Proteomes" id="UP000829398"/>
    </source>
</evidence>
<dbReference type="Proteomes" id="UP000829398">
    <property type="component" value="Chromosome 5"/>
</dbReference>
<keyword evidence="2" id="KW-1185">Reference proteome</keyword>
<gene>
    <name evidence="1" type="ORF">KPL71_016312</name>
</gene>
<evidence type="ECO:0000313" key="1">
    <source>
        <dbReference type="EMBL" id="KAH9757195.1"/>
    </source>
</evidence>
<name>A0ACB8KS98_CITSI</name>
<dbReference type="EMBL" id="CM039174">
    <property type="protein sequence ID" value="KAH9757195.1"/>
    <property type="molecule type" value="Genomic_DNA"/>
</dbReference>